<protein>
    <submittedName>
        <fullName evidence="3">Uncharacterized protein</fullName>
    </submittedName>
</protein>
<feature type="chain" id="PRO_5005192534" evidence="2">
    <location>
        <begin position="23"/>
        <end position="870"/>
    </location>
</feature>
<evidence type="ECO:0000256" key="2">
    <source>
        <dbReference type="SAM" id="SignalP"/>
    </source>
</evidence>
<feature type="region of interest" description="Disordered" evidence="1">
    <location>
        <begin position="835"/>
        <end position="870"/>
    </location>
</feature>
<reference evidence="3" key="1">
    <citation type="submission" date="2014-11" db="EMBL/GenBank/DDBJ databases">
        <authorList>
            <person name="Otto D Thomas"/>
            <person name="Naeem Raeece"/>
        </authorList>
    </citation>
    <scope>NUCLEOTIDE SEQUENCE</scope>
</reference>
<proteinExistence type="predicted"/>
<gene>
    <name evidence="3" type="ORF">Cvel_9668</name>
</gene>
<dbReference type="AlphaFoldDB" id="A0A0G4HZ82"/>
<feature type="signal peptide" evidence="2">
    <location>
        <begin position="1"/>
        <end position="22"/>
    </location>
</feature>
<evidence type="ECO:0000313" key="3">
    <source>
        <dbReference type="EMBL" id="CEM49883.1"/>
    </source>
</evidence>
<dbReference type="VEuPathDB" id="CryptoDB:Cvel_9668"/>
<evidence type="ECO:0000256" key="1">
    <source>
        <dbReference type="SAM" id="MobiDB-lite"/>
    </source>
</evidence>
<feature type="compositionally biased region" description="Basic and acidic residues" evidence="1">
    <location>
        <begin position="837"/>
        <end position="859"/>
    </location>
</feature>
<keyword evidence="2" id="KW-0732">Signal</keyword>
<organism evidence="3">
    <name type="scientific">Chromera velia CCMP2878</name>
    <dbReference type="NCBI Taxonomy" id="1169474"/>
    <lineage>
        <taxon>Eukaryota</taxon>
        <taxon>Sar</taxon>
        <taxon>Alveolata</taxon>
        <taxon>Colpodellida</taxon>
        <taxon>Chromeraceae</taxon>
        <taxon>Chromera</taxon>
    </lineage>
</organism>
<accession>A0A0G4HZ82</accession>
<dbReference type="EMBL" id="CDMZ01004485">
    <property type="protein sequence ID" value="CEM49883.1"/>
    <property type="molecule type" value="Genomic_DNA"/>
</dbReference>
<sequence length="870" mass="97544">MVHRLFRLFFPILVTILLNCCAKDVTDTHETPFLPHSAKPAVEQTQVQGLPSSSAVVSEHACPNNQNVELHKAIKCYNEKYRVSASVARETVRDLSQTLDEFYAFWGLADDPQASQQNFTGRTVFPIFGESSPLGKNFADLVETLPKEKGATVGIQEVSSRVNEIVISLRDHHVKSLLSKMFNGETGGLYLTLLVKIRHKEGKRKRTKWVREFQVKTTGDGTPCLAIDTKLGEEKVEIQFTQIDGLPAFDWFVQTVVKPPIFDSADHKAIGTRTNSMLSVNFGGMSTAKCGDIGALKASPFPARVNVVSKEGSGVREGVEVDLQWKAKVKESACPDLKKAQQRGEPSQVMQSILDLIEGREGEHRNYTTAADFLHSLPDRLLWQRPAPRERAASSGFLKASPSVFQKTDGSNATHIYDSDGELSGRTRCFKEKKFCVLALATFGIKKEDRPRLWNAWNALVKEARENGITKLILNVNKNGGGKLQLAYAFLAKLFPSAPGKEICPFLRIRLGPLSRLLSQHGLLGKEGREARKSALKDKEALKRTVKEWKKKDCQRGLGAHNNFQAAMKGLLYFIEDVYDPTVDDIAENDIEKIKKMLKENDIKEKFQEAADQCANGTLNTNTLEKVASAVNDLLKVWTPFEKKIDFVGSEWKEWGGAERLYTRPLDSWMNQCTANFQKSNAGEPTHPFKKIIFFSGGFSCVSSCDVFTTSAPTTAPGGFVKGENMQNRLWVWFLLFRWFAETTGSPLLPDLDEVQKLLPPIPFAMEKTPRITRAAGFQQTWGEAALPAEFFEVPTDFQLNEWFSHLKKSDWLDVDSSQMTSVYEEEILPLFEEEEWRGSGKEPAHKETSRSALYERVDSTGLPENTILE</sequence>
<name>A0A0G4HZ82_9ALVE</name>